<dbReference type="PANTHER" id="PTHR11200:SF275">
    <property type="entry name" value="LD06095P"/>
    <property type="match status" value="1"/>
</dbReference>
<feature type="compositionally biased region" description="Acidic residues" evidence="1">
    <location>
        <begin position="723"/>
        <end position="733"/>
    </location>
</feature>
<feature type="region of interest" description="Disordered" evidence="1">
    <location>
        <begin position="1035"/>
        <end position="1142"/>
    </location>
</feature>
<protein>
    <recommendedName>
        <fullName evidence="2">Inositol polyphosphate-related phosphatase domain-containing protein</fullName>
    </recommendedName>
</protein>
<dbReference type="InterPro" id="IPR000300">
    <property type="entry name" value="IPPc"/>
</dbReference>
<feature type="region of interest" description="Disordered" evidence="1">
    <location>
        <begin position="1"/>
        <end position="73"/>
    </location>
</feature>
<feature type="compositionally biased region" description="Polar residues" evidence="1">
    <location>
        <begin position="459"/>
        <end position="470"/>
    </location>
</feature>
<feature type="compositionally biased region" description="Polar residues" evidence="1">
    <location>
        <begin position="1132"/>
        <end position="1142"/>
    </location>
</feature>
<evidence type="ECO:0000256" key="1">
    <source>
        <dbReference type="SAM" id="MobiDB-lite"/>
    </source>
</evidence>
<feature type="compositionally biased region" description="Basic and acidic residues" evidence="1">
    <location>
        <begin position="1271"/>
        <end position="1281"/>
    </location>
</feature>
<dbReference type="KEGG" id="ker:91107218"/>
<feature type="region of interest" description="Disordered" evidence="1">
    <location>
        <begin position="1154"/>
        <end position="1281"/>
    </location>
</feature>
<reference evidence="3 4" key="1">
    <citation type="submission" date="2024-01" db="EMBL/GenBank/DDBJ databases">
        <title>Comparative genomics of Cryptococcus and Kwoniella reveals pathogenesis evolution and contrasting modes of karyotype evolution via chromosome fusion or intercentromeric recombination.</title>
        <authorList>
            <person name="Coelho M.A."/>
            <person name="David-Palma M."/>
            <person name="Shea T."/>
            <person name="Bowers K."/>
            <person name="McGinley-Smith S."/>
            <person name="Mohammad A.W."/>
            <person name="Gnirke A."/>
            <person name="Yurkov A.M."/>
            <person name="Nowrousian M."/>
            <person name="Sun S."/>
            <person name="Cuomo C.A."/>
            <person name="Heitman J."/>
        </authorList>
    </citation>
    <scope>NUCLEOTIDE SEQUENCE [LARGE SCALE GENOMIC DNA]</scope>
    <source>
        <strain evidence="3 4">PYCC6329</strain>
    </source>
</reference>
<feature type="compositionally biased region" description="Polar residues" evidence="1">
    <location>
        <begin position="1088"/>
        <end position="1098"/>
    </location>
</feature>
<dbReference type="RefSeq" id="XP_066088249.1">
    <property type="nucleotide sequence ID" value="XM_066232152.1"/>
</dbReference>
<feature type="compositionally biased region" description="Low complexity" evidence="1">
    <location>
        <begin position="1333"/>
        <end position="1349"/>
    </location>
</feature>
<feature type="compositionally biased region" description="Basic and acidic residues" evidence="1">
    <location>
        <begin position="1217"/>
        <end position="1233"/>
    </location>
</feature>
<dbReference type="PANTHER" id="PTHR11200">
    <property type="entry name" value="INOSITOL 5-PHOSPHATASE"/>
    <property type="match status" value="1"/>
</dbReference>
<dbReference type="Proteomes" id="UP001358614">
    <property type="component" value="Chromosome 3"/>
</dbReference>
<dbReference type="GO" id="GO:0046856">
    <property type="term" value="P:phosphatidylinositol dephosphorylation"/>
    <property type="evidence" value="ECO:0007669"/>
    <property type="project" value="InterPro"/>
</dbReference>
<evidence type="ECO:0000313" key="3">
    <source>
        <dbReference type="EMBL" id="WWD10282.1"/>
    </source>
</evidence>
<feature type="compositionally biased region" description="Polar residues" evidence="1">
    <location>
        <begin position="1177"/>
        <end position="1187"/>
    </location>
</feature>
<feature type="domain" description="Inositol polyphosphate-related phosphatase" evidence="2">
    <location>
        <begin position="468"/>
        <end position="726"/>
    </location>
</feature>
<feature type="compositionally biased region" description="Basic and acidic residues" evidence="1">
    <location>
        <begin position="225"/>
        <end position="299"/>
    </location>
</feature>
<sequence>MPRRFHLLRRNPDSSSSSTLTPPSEDHETSSRVKNRLHALFSSSHPITEKGIEIEAGPSSPRSPDPQSRRGSCISHSGEVIESQLNIDINNQNRHQDDIHSHEFVKSKTYPLDNEHSNNNNSNQNGIAQSVTIPKTKQRDAIKVLMVTWNMGDALPKGDLSVLFGQIPPYQAETPTDEIPKLPVENAHPYHIVVVAGQECPTLSGAPRGLGGGLVKGVTLRHRKDKEIAKEKEKEREKEREREKEKEKEQEGENKETEADKNRIDEKSEDKEKLKTKEKARPDLKLKKDTLDVDRDDGGARSADQDDSSDDDTPRDSSDQRSRANSPMTPHTPFLHRGQPAAKGWSQMLDDYFCGPNARTAEPAPTSYNSTSPVPRDTPFLPHPPPSAFPAHPSLLRSASAPITPVTTPINIPSRPILNTPNLQLSPSPLARSRSSFESASASSSTSDMDESAAENIRKGSNASPPQNENAKPKVQRPDIIIPNDEIQSTNQGNGSYVHVVKERLLGMYLSVYVYKGCEHLIQGLDKDLVTAGLAGGRVGNKGGIGISLKLADHRFLFVNSHLAAHTGRMHARLSNIAKIKSELRLDCFLPKDDPRAAAEDITDRFDTVFWCGDLNFRLELSRLHADWLIEQKKYSELLMWDQLKLAMKDPNLNPFPGFEEGPIDFPCTFKYDVWKSVRATNREIRKTLKRRKSSASAASFDMSSSVNVSKNLSYVPEGDAIEEVDADGDDPDQSFANQQLKGAGGSDDEMTEGDFSRRSFESSRYTSGAGTDIDDESDDMPMTYRNHQHRPFEVALKEKTRHFLGLVKMDGILTPSPGRRLGKRTSVKRKISVRRRRDHHEDQYMDDSRRTSISSFVSQPDTDRPSTPTGSDGNRRVSTSSRFDGSNEDHHGRKSSPASNGLVPPNYANRSDSGYSSSPPRDKDRPPVFTRRLSIMKRTMSNKSVKDVNTPEDEDEEEVIDEVDRREGVYDTSKKQRVPSWCDRVLWKAHVTPDPEDEVSPPESVELQIDSHTPFHRLSNVLSNLGGHLKLQMGRTASMDPGPADRLNLRIRSSASPDGSSSPPRFADHPHSTDNSISLVASPPDSPTLSPLNTDNTGEGLIPLPRRASPLRSSSASSPTKEGKHNHHQFFINSSAPPTRSPTRLIPSLGIGMIRSGSAPGESRPKLTDRPASASGVLTSASTSNAHGIMSRTPDKAHNGNSNKITFDSPVSPTVDRLKLSDKARGERKRSNSDSIGIEGINSHKDVDQRKGRMSDGHNNGIVDNNLSSPDKDRKSSLRIFDNDKRIRTISNASPTTTTVNDHKPLRNILHPSSSSSHNNNENQIHRTTTIHTSTQPSTSTAAVSTTGVEGGGRERESDKNGFIRFLKDLPSWLHRSSSNNPHQPNEITLTIESPVEKRWKKGEVRCLHYGTIDDAGMRLLEGRSDHRPAIFAGAVYV</sequence>
<evidence type="ECO:0000313" key="4">
    <source>
        <dbReference type="Proteomes" id="UP001358614"/>
    </source>
</evidence>
<dbReference type="SUPFAM" id="SSF56219">
    <property type="entry name" value="DNase I-like"/>
    <property type="match status" value="1"/>
</dbReference>
<dbReference type="InterPro" id="IPR036691">
    <property type="entry name" value="Endo/exonu/phosph_ase_sf"/>
</dbReference>
<dbReference type="EMBL" id="CP144091">
    <property type="protein sequence ID" value="WWD10282.1"/>
    <property type="molecule type" value="Genomic_DNA"/>
</dbReference>
<feature type="compositionally biased region" description="Low complexity" evidence="1">
    <location>
        <begin position="425"/>
        <end position="447"/>
    </location>
</feature>
<feature type="region of interest" description="Disordered" evidence="1">
    <location>
        <begin position="1333"/>
        <end position="1358"/>
    </location>
</feature>
<dbReference type="GeneID" id="91107218"/>
<dbReference type="GO" id="GO:0004439">
    <property type="term" value="F:phosphatidylinositol-4,5-bisphosphate 5-phosphatase activity"/>
    <property type="evidence" value="ECO:0007669"/>
    <property type="project" value="TreeGrafter"/>
</dbReference>
<feature type="compositionally biased region" description="Low complexity" evidence="1">
    <location>
        <begin position="1104"/>
        <end position="1120"/>
    </location>
</feature>
<feature type="compositionally biased region" description="Basic and acidic residues" evidence="1">
    <location>
        <begin position="840"/>
        <end position="851"/>
    </location>
</feature>
<dbReference type="SMART" id="SM00128">
    <property type="entry name" value="IPPc"/>
    <property type="match status" value="1"/>
</dbReference>
<proteinExistence type="predicted"/>
<feature type="compositionally biased region" description="Basic and acidic residues" evidence="1">
    <location>
        <begin position="312"/>
        <end position="322"/>
    </location>
</feature>
<feature type="compositionally biased region" description="Low complexity" evidence="1">
    <location>
        <begin position="58"/>
        <end position="70"/>
    </location>
</feature>
<name>A0AAX4KWV8_9TREE</name>
<accession>A0AAX4KWV8</accession>
<feature type="region of interest" description="Disordered" evidence="1">
    <location>
        <begin position="812"/>
        <end position="962"/>
    </location>
</feature>
<feature type="compositionally biased region" description="Basic residues" evidence="1">
    <location>
        <begin position="821"/>
        <end position="839"/>
    </location>
</feature>
<feature type="compositionally biased region" description="Low complexity" evidence="1">
    <location>
        <begin position="14"/>
        <end position="23"/>
    </location>
</feature>
<evidence type="ECO:0000259" key="2">
    <source>
        <dbReference type="SMART" id="SM00128"/>
    </source>
</evidence>
<feature type="compositionally biased region" description="Acidic residues" evidence="1">
    <location>
        <begin position="951"/>
        <end position="962"/>
    </location>
</feature>
<dbReference type="Gene3D" id="3.60.10.10">
    <property type="entry name" value="Endonuclease/exonuclease/phosphatase"/>
    <property type="match status" value="2"/>
</dbReference>
<feature type="region of interest" description="Disordered" evidence="1">
    <location>
        <begin position="411"/>
        <end position="476"/>
    </location>
</feature>
<feature type="region of interest" description="Disordered" evidence="1">
    <location>
        <begin position="225"/>
        <end position="394"/>
    </location>
</feature>
<feature type="compositionally biased region" description="Polar residues" evidence="1">
    <location>
        <begin position="852"/>
        <end position="885"/>
    </location>
</feature>
<feature type="compositionally biased region" description="Basic and acidic residues" evidence="1">
    <location>
        <begin position="1243"/>
        <end position="1257"/>
    </location>
</feature>
<feature type="region of interest" description="Disordered" evidence="1">
    <location>
        <begin position="723"/>
        <end position="785"/>
    </location>
</feature>
<feature type="compositionally biased region" description="Low complexity" evidence="1">
    <location>
        <begin position="1054"/>
        <end position="1065"/>
    </location>
</feature>
<feature type="compositionally biased region" description="Polar residues" evidence="1">
    <location>
        <begin position="1200"/>
        <end position="1213"/>
    </location>
</feature>
<dbReference type="InterPro" id="IPR046985">
    <property type="entry name" value="IP5"/>
</dbReference>
<gene>
    <name evidence="3" type="ORF">V865_008417</name>
</gene>
<organism evidence="3 4">
    <name type="scientific">Kwoniella europaea PYCC6329</name>
    <dbReference type="NCBI Taxonomy" id="1423913"/>
    <lineage>
        <taxon>Eukaryota</taxon>
        <taxon>Fungi</taxon>
        <taxon>Dikarya</taxon>
        <taxon>Basidiomycota</taxon>
        <taxon>Agaricomycotina</taxon>
        <taxon>Tremellomycetes</taxon>
        <taxon>Tremellales</taxon>
        <taxon>Cryptococcaceae</taxon>
        <taxon>Kwoniella</taxon>
    </lineage>
</organism>
<dbReference type="Pfam" id="PF22669">
    <property type="entry name" value="Exo_endo_phos2"/>
    <property type="match status" value="2"/>
</dbReference>
<dbReference type="FunFam" id="3.60.10.10:FF:000106">
    <property type="entry name" value="Unplaced genomic scaffold supercont1.219, whole genome shotgun sequence"/>
    <property type="match status" value="1"/>
</dbReference>
<keyword evidence="4" id="KW-1185">Reference proteome</keyword>